<accession>A0A4Y9SJU7</accession>
<evidence type="ECO:0000256" key="1">
    <source>
        <dbReference type="SAM" id="Phobius"/>
    </source>
</evidence>
<organism evidence="2 3">
    <name type="scientific">Zemynaea arenosa</name>
    <dbReference type="NCBI Taxonomy" id="2561931"/>
    <lineage>
        <taxon>Bacteria</taxon>
        <taxon>Pseudomonadati</taxon>
        <taxon>Pseudomonadota</taxon>
        <taxon>Betaproteobacteria</taxon>
        <taxon>Burkholderiales</taxon>
        <taxon>Oxalobacteraceae</taxon>
        <taxon>Telluria group</taxon>
        <taxon>Zemynaea</taxon>
    </lineage>
</organism>
<keyword evidence="1" id="KW-1133">Transmembrane helix</keyword>
<reference evidence="2 3" key="1">
    <citation type="submission" date="2019-03" db="EMBL/GenBank/DDBJ databases">
        <title>Draft Genome Sequence of Massilia arenosa sp. nov., a Novel Massilia Species Isolated from a Sandy-loam Maize Soil.</title>
        <authorList>
            <person name="Raths R."/>
            <person name="Peta V."/>
            <person name="Bucking H."/>
        </authorList>
    </citation>
    <scope>NUCLEOTIDE SEQUENCE [LARGE SCALE GENOMIC DNA]</scope>
    <source>
        <strain evidence="2 3">MC02</strain>
    </source>
</reference>
<proteinExistence type="predicted"/>
<dbReference type="AlphaFoldDB" id="A0A4Y9SJU7"/>
<evidence type="ECO:0000313" key="3">
    <source>
        <dbReference type="Proteomes" id="UP000298438"/>
    </source>
</evidence>
<sequence length="68" mass="6995">MNVKVKPVRKSVSLDRCNAEPRADFSRFDSVFVSAVGGGALGSVFGVPGLLAGLALGSWIGFVTAKSP</sequence>
<dbReference type="RefSeq" id="WP_135206037.1">
    <property type="nucleotide sequence ID" value="NZ_SPVF01000067.1"/>
</dbReference>
<dbReference type="EMBL" id="SPVF01000067">
    <property type="protein sequence ID" value="TFW26276.1"/>
    <property type="molecule type" value="Genomic_DNA"/>
</dbReference>
<keyword evidence="1" id="KW-0812">Transmembrane</keyword>
<dbReference type="Proteomes" id="UP000298438">
    <property type="component" value="Unassembled WGS sequence"/>
</dbReference>
<protein>
    <submittedName>
        <fullName evidence="2">Uncharacterized protein</fullName>
    </submittedName>
</protein>
<gene>
    <name evidence="2" type="ORF">E4L96_04545</name>
</gene>
<keyword evidence="3" id="KW-1185">Reference proteome</keyword>
<keyword evidence="1" id="KW-0472">Membrane</keyword>
<evidence type="ECO:0000313" key="2">
    <source>
        <dbReference type="EMBL" id="TFW26276.1"/>
    </source>
</evidence>
<feature type="transmembrane region" description="Helical" evidence="1">
    <location>
        <begin position="31"/>
        <end position="62"/>
    </location>
</feature>
<comment type="caution">
    <text evidence="2">The sequence shown here is derived from an EMBL/GenBank/DDBJ whole genome shotgun (WGS) entry which is preliminary data.</text>
</comment>
<name>A0A4Y9SJU7_9BURK</name>